<keyword evidence="2" id="KW-1185">Reference proteome</keyword>
<accession>A0A840B0A9</accession>
<name>A0A840B0A9_9SPHN</name>
<gene>
    <name evidence="1" type="ORF">GGR91_000894</name>
</gene>
<evidence type="ECO:0000313" key="2">
    <source>
        <dbReference type="Proteomes" id="UP000581447"/>
    </source>
</evidence>
<protein>
    <submittedName>
        <fullName evidence="1">Uncharacterized protein</fullName>
    </submittedName>
</protein>
<comment type="caution">
    <text evidence="1">The sequence shown here is derived from an EMBL/GenBank/DDBJ whole genome shotgun (WGS) entry which is preliminary data.</text>
</comment>
<sequence>MFKRQMVNRRLLLNASDALAQILCKVVIEQIHHLNA</sequence>
<organism evidence="1 2">
    <name type="scientific">Sphingorhabdus rigui</name>
    <dbReference type="NCBI Taxonomy" id="1282858"/>
    <lineage>
        <taxon>Bacteria</taxon>
        <taxon>Pseudomonadati</taxon>
        <taxon>Pseudomonadota</taxon>
        <taxon>Alphaproteobacteria</taxon>
        <taxon>Sphingomonadales</taxon>
        <taxon>Sphingomonadaceae</taxon>
        <taxon>Sphingorhabdus</taxon>
    </lineage>
</organism>
<dbReference type="EMBL" id="JACIEA010000001">
    <property type="protein sequence ID" value="MBB3942672.1"/>
    <property type="molecule type" value="Genomic_DNA"/>
</dbReference>
<proteinExistence type="predicted"/>
<reference evidence="1 2" key="1">
    <citation type="submission" date="2020-08" db="EMBL/GenBank/DDBJ databases">
        <title>Genomic Encyclopedia of Type Strains, Phase IV (KMG-IV): sequencing the most valuable type-strain genomes for metagenomic binning, comparative biology and taxonomic classification.</title>
        <authorList>
            <person name="Goeker M."/>
        </authorList>
    </citation>
    <scope>NUCLEOTIDE SEQUENCE [LARGE SCALE GENOMIC DNA]</scope>
    <source>
        <strain evidence="1 2">DSM 29050</strain>
    </source>
</reference>
<dbReference type="AlphaFoldDB" id="A0A840B0A9"/>
<dbReference type="Proteomes" id="UP000581447">
    <property type="component" value="Unassembled WGS sequence"/>
</dbReference>
<evidence type="ECO:0000313" key="1">
    <source>
        <dbReference type="EMBL" id="MBB3942672.1"/>
    </source>
</evidence>